<protein>
    <submittedName>
        <fullName evidence="7">CvpA family protein</fullName>
    </submittedName>
</protein>
<name>A0ABS3B7M5_9XANT</name>
<accession>A0ABS3B7M5</accession>
<evidence type="ECO:0000256" key="5">
    <source>
        <dbReference type="SAM" id="MobiDB-lite"/>
    </source>
</evidence>
<evidence type="ECO:0000313" key="8">
    <source>
        <dbReference type="Proteomes" id="UP000695802"/>
    </source>
</evidence>
<feature type="transmembrane region" description="Helical" evidence="6">
    <location>
        <begin position="99"/>
        <end position="121"/>
    </location>
</feature>
<keyword evidence="2 6" id="KW-0812">Transmembrane</keyword>
<evidence type="ECO:0000256" key="6">
    <source>
        <dbReference type="SAM" id="Phobius"/>
    </source>
</evidence>
<keyword evidence="8" id="KW-1185">Reference proteome</keyword>
<dbReference type="Proteomes" id="UP000695802">
    <property type="component" value="Unassembled WGS sequence"/>
</dbReference>
<dbReference type="EMBL" id="JAFIWB010000025">
    <property type="protein sequence ID" value="MBN6104054.1"/>
    <property type="molecule type" value="Genomic_DNA"/>
</dbReference>
<gene>
    <name evidence="7" type="ORF">JR064_17975</name>
</gene>
<proteinExistence type="predicted"/>
<sequence length="255" mass="26927">MIDMVLLAVILVSALLGALRGFVGIVVGTLSWLLSGWATFQFGGDAGRWLADGAHPSMTYYLGGYALTFVVTMAVVGITGMVIRSAVRATALSGTDRALGFGLGTLRGGFFAAVLVLLMSFTPLTREQAWRQSVVLPVLSPGVHWMRAQLPDWRMPQMPQLDMSQMNLQQMNMQQMDLGKLPLAGDNAALGNALSASGLQEVMSKALGRPGAQSAQPGGDPTQVLPANIDPAQARPAANDPARVESNGQARPPSQ</sequence>
<evidence type="ECO:0000256" key="4">
    <source>
        <dbReference type="ARBA" id="ARBA00023136"/>
    </source>
</evidence>
<feature type="compositionally biased region" description="Polar residues" evidence="5">
    <location>
        <begin position="246"/>
        <end position="255"/>
    </location>
</feature>
<feature type="region of interest" description="Disordered" evidence="5">
    <location>
        <begin position="207"/>
        <end position="255"/>
    </location>
</feature>
<dbReference type="Pfam" id="PF02674">
    <property type="entry name" value="Colicin_V"/>
    <property type="match status" value="1"/>
</dbReference>
<dbReference type="PANTHER" id="PTHR36926:SF1">
    <property type="entry name" value="COLICIN V PRODUCTION PROTEIN"/>
    <property type="match status" value="1"/>
</dbReference>
<comment type="subcellular location">
    <subcellularLocation>
        <location evidence="1">Membrane</location>
        <topology evidence="1">Multi-pass membrane protein</topology>
    </subcellularLocation>
</comment>
<keyword evidence="4 6" id="KW-0472">Membrane</keyword>
<comment type="caution">
    <text evidence="7">The sequence shown here is derived from an EMBL/GenBank/DDBJ whole genome shotgun (WGS) entry which is preliminary data.</text>
</comment>
<dbReference type="InterPro" id="IPR003825">
    <property type="entry name" value="Colicin-V_CvpA"/>
</dbReference>
<evidence type="ECO:0000256" key="1">
    <source>
        <dbReference type="ARBA" id="ARBA00004141"/>
    </source>
</evidence>
<keyword evidence="3 6" id="KW-1133">Transmembrane helix</keyword>
<evidence type="ECO:0000256" key="2">
    <source>
        <dbReference type="ARBA" id="ARBA00022692"/>
    </source>
</evidence>
<feature type="transmembrane region" description="Helical" evidence="6">
    <location>
        <begin position="65"/>
        <end position="87"/>
    </location>
</feature>
<organism evidence="7 8">
    <name type="scientific">Xanthomonas bonasiae</name>
    <dbReference type="NCBI Taxonomy" id="2810351"/>
    <lineage>
        <taxon>Bacteria</taxon>
        <taxon>Pseudomonadati</taxon>
        <taxon>Pseudomonadota</taxon>
        <taxon>Gammaproteobacteria</taxon>
        <taxon>Lysobacterales</taxon>
        <taxon>Lysobacteraceae</taxon>
        <taxon>Xanthomonas</taxon>
    </lineage>
</organism>
<dbReference type="InterPro" id="IPR052719">
    <property type="entry name" value="CvpA-like"/>
</dbReference>
<dbReference type="PANTHER" id="PTHR36926">
    <property type="entry name" value="COLICIN V PRODUCTION PROTEIN"/>
    <property type="match status" value="1"/>
</dbReference>
<reference evidence="7 8" key="1">
    <citation type="submission" date="2021-02" db="EMBL/GenBank/DDBJ databases">
        <title>Taxonomically Unique Crown Gall-Associated Xanthomonas Stains Have Deficiency in Virulence Repertories.</title>
        <authorList>
            <person name="Mafakheri H."/>
            <person name="Taghavi S.M."/>
            <person name="Dimkic I."/>
            <person name="Nemanja K."/>
            <person name="Osdaghi E."/>
        </authorList>
    </citation>
    <scope>NUCLEOTIDE SEQUENCE [LARGE SCALE GENOMIC DNA]</scope>
    <source>
        <strain evidence="7 8">FX4</strain>
    </source>
</reference>
<evidence type="ECO:0000256" key="3">
    <source>
        <dbReference type="ARBA" id="ARBA00022989"/>
    </source>
</evidence>
<dbReference type="RefSeq" id="WP_206230640.1">
    <property type="nucleotide sequence ID" value="NZ_JAFIWB010000025.1"/>
</dbReference>
<evidence type="ECO:0000313" key="7">
    <source>
        <dbReference type="EMBL" id="MBN6104054.1"/>
    </source>
</evidence>